<comment type="caution">
    <text evidence="1">The sequence shown here is derived from an EMBL/GenBank/DDBJ whole genome shotgun (WGS) entry which is preliminary data.</text>
</comment>
<name>A0AAN8JLC1_PATCE</name>
<dbReference type="EMBL" id="JAZGQO010000009">
    <property type="protein sequence ID" value="KAK6178128.1"/>
    <property type="molecule type" value="Genomic_DNA"/>
</dbReference>
<evidence type="ECO:0000313" key="2">
    <source>
        <dbReference type="Proteomes" id="UP001347796"/>
    </source>
</evidence>
<dbReference type="AlphaFoldDB" id="A0AAN8JLC1"/>
<reference evidence="1 2" key="1">
    <citation type="submission" date="2024-01" db="EMBL/GenBank/DDBJ databases">
        <title>The genome of the rayed Mediterranean limpet Patella caerulea (Linnaeus, 1758).</title>
        <authorList>
            <person name="Anh-Thu Weber A."/>
            <person name="Halstead-Nussloch G."/>
        </authorList>
    </citation>
    <scope>NUCLEOTIDE SEQUENCE [LARGE SCALE GENOMIC DNA]</scope>
    <source>
        <strain evidence="1">AATW-2023a</strain>
        <tissue evidence="1">Whole specimen</tissue>
    </source>
</reference>
<sequence length="123" mass="14076">MSSSSTCGTCTSCLKKLSKEAQRVAFCFQRSCEQILLLKDRMKGIEIRLNRAERDGDEALLNSLQRRYQSCDAVIKMYKDYCIRKETEFCILSARIELRMTAVLARHGIHIPHTDDGVAGNEW</sequence>
<organism evidence="1 2">
    <name type="scientific">Patella caerulea</name>
    <name type="common">Rayed Mediterranean limpet</name>
    <dbReference type="NCBI Taxonomy" id="87958"/>
    <lineage>
        <taxon>Eukaryota</taxon>
        <taxon>Metazoa</taxon>
        <taxon>Spiralia</taxon>
        <taxon>Lophotrochozoa</taxon>
        <taxon>Mollusca</taxon>
        <taxon>Gastropoda</taxon>
        <taxon>Patellogastropoda</taxon>
        <taxon>Patelloidea</taxon>
        <taxon>Patellidae</taxon>
        <taxon>Patella</taxon>
    </lineage>
</organism>
<keyword evidence="2" id="KW-1185">Reference proteome</keyword>
<evidence type="ECO:0000313" key="1">
    <source>
        <dbReference type="EMBL" id="KAK6178128.1"/>
    </source>
</evidence>
<gene>
    <name evidence="1" type="ORF">SNE40_012952</name>
</gene>
<proteinExistence type="predicted"/>
<accession>A0AAN8JLC1</accession>
<dbReference type="Proteomes" id="UP001347796">
    <property type="component" value="Unassembled WGS sequence"/>
</dbReference>
<protein>
    <submittedName>
        <fullName evidence="1">Uncharacterized protein</fullName>
    </submittedName>
</protein>